<comment type="caution">
    <text evidence="11">The sequence shown here is derived from an EMBL/GenBank/DDBJ whole genome shotgun (WGS) entry which is preliminary data.</text>
</comment>
<proteinExistence type="inferred from homology"/>
<name>A0ABU5C9L9_9BACI</name>
<gene>
    <name evidence="9 11" type="primary">hisF</name>
    <name evidence="11" type="ORF">RWE15_16575</name>
</gene>
<accession>A0ABU5C9L9</accession>
<dbReference type="CDD" id="cd04731">
    <property type="entry name" value="HisF"/>
    <property type="match status" value="1"/>
</dbReference>
<dbReference type="InterPro" id="IPR006062">
    <property type="entry name" value="His_biosynth"/>
</dbReference>
<comment type="subunit">
    <text evidence="3 9">Heterodimer of HisH and HisF.</text>
</comment>
<sequence>MTLTKRIIPCLDVDKGRVVKGRKFKDLQDVANPITLAKKYDEAGADELVFYDITASNEARDIFVDMVEKVAAEISIPFTVGGGLRTVNDIQKVLRAGADKVSINSAAVKNPQLISDAAAKFGRQCVVLAIDAKQIANSWHVFINGGRVDTGLDAITWAQKAEKLGAGEIVVNAIDTDGEKNGYNLDLNRAIADVVNIPIVASGGAGSMQHFAEALLGGKADAALAASVFHYEEIDIHALKAFLRQQDIPIREVTANEF</sequence>
<evidence type="ECO:0000313" key="11">
    <source>
        <dbReference type="EMBL" id="MDY0395740.1"/>
    </source>
</evidence>
<keyword evidence="9" id="KW-0963">Cytoplasm</keyword>
<feature type="active site" evidence="9">
    <location>
        <position position="12"/>
    </location>
</feature>
<reference evidence="11 12" key="1">
    <citation type="submission" date="2023-10" db="EMBL/GenBank/DDBJ databases">
        <title>Virgibacillus halophilus 5B73C genome.</title>
        <authorList>
            <person name="Miliotis G."/>
            <person name="Sengupta P."/>
            <person name="Hameed A."/>
            <person name="Chuvochina M."/>
            <person name="Mcdonagh F."/>
            <person name="Simpson A.C."/>
            <person name="Singh N.K."/>
            <person name="Rekha P.D."/>
            <person name="Raman K."/>
            <person name="Hugenholtz P."/>
            <person name="Venkateswaran K."/>
        </authorList>
    </citation>
    <scope>NUCLEOTIDE SEQUENCE [LARGE SCALE GENOMIC DNA]</scope>
    <source>
        <strain evidence="11 12">5B73C</strain>
    </source>
</reference>
<comment type="subcellular location">
    <subcellularLocation>
        <location evidence="9">Cytoplasm</location>
    </subcellularLocation>
</comment>
<dbReference type="GO" id="GO:0016829">
    <property type="term" value="F:lyase activity"/>
    <property type="evidence" value="ECO:0007669"/>
    <property type="project" value="UniProtKB-KW"/>
</dbReference>
<dbReference type="InterPro" id="IPR013785">
    <property type="entry name" value="Aldolase_TIM"/>
</dbReference>
<feature type="active site" evidence="9">
    <location>
        <position position="131"/>
    </location>
</feature>
<dbReference type="InterPro" id="IPR011060">
    <property type="entry name" value="RibuloseP-bd_barrel"/>
</dbReference>
<keyword evidence="5 9" id="KW-0368">Histidine biosynthesis</keyword>
<protein>
    <recommendedName>
        <fullName evidence="9">Imidazole glycerol phosphate synthase subunit HisF</fullName>
        <ecNumber evidence="9">4.3.2.10</ecNumber>
    </recommendedName>
    <alternativeName>
        <fullName evidence="9">IGP synthase cyclase subunit</fullName>
    </alternativeName>
    <alternativeName>
        <fullName evidence="9">IGP synthase subunit HisF</fullName>
    </alternativeName>
    <alternativeName>
        <fullName evidence="9">ImGP synthase subunit HisF</fullName>
        <shortName evidence="9">IGPS subunit HisF</shortName>
    </alternativeName>
</protein>
<comment type="similarity">
    <text evidence="2 9 10">Belongs to the HisA/HisF family.</text>
</comment>
<evidence type="ECO:0000256" key="7">
    <source>
        <dbReference type="ARBA" id="ARBA00025475"/>
    </source>
</evidence>
<dbReference type="PANTHER" id="PTHR21235">
    <property type="entry name" value="IMIDAZOLE GLYCEROL PHOSPHATE SYNTHASE SUBUNIT HISF/H IGP SYNTHASE SUBUNIT HISF/H"/>
    <property type="match status" value="1"/>
</dbReference>
<dbReference type="SUPFAM" id="SSF51366">
    <property type="entry name" value="Ribulose-phoshate binding barrel"/>
    <property type="match status" value="1"/>
</dbReference>
<evidence type="ECO:0000256" key="4">
    <source>
        <dbReference type="ARBA" id="ARBA00022605"/>
    </source>
</evidence>
<keyword evidence="4 9" id="KW-0028">Amino-acid biosynthesis</keyword>
<evidence type="ECO:0000256" key="8">
    <source>
        <dbReference type="ARBA" id="ARBA00047838"/>
    </source>
</evidence>
<evidence type="ECO:0000256" key="5">
    <source>
        <dbReference type="ARBA" id="ARBA00023102"/>
    </source>
</evidence>
<keyword evidence="12" id="KW-1185">Reference proteome</keyword>
<comment type="catalytic activity">
    <reaction evidence="8 9">
        <text>5-[(5-phospho-1-deoxy-D-ribulos-1-ylimino)methylamino]-1-(5-phospho-beta-D-ribosyl)imidazole-4-carboxamide + L-glutamine = D-erythro-1-(imidazol-4-yl)glycerol 3-phosphate + 5-amino-1-(5-phospho-beta-D-ribosyl)imidazole-4-carboxamide + L-glutamate + H(+)</text>
        <dbReference type="Rhea" id="RHEA:24793"/>
        <dbReference type="ChEBI" id="CHEBI:15378"/>
        <dbReference type="ChEBI" id="CHEBI:29985"/>
        <dbReference type="ChEBI" id="CHEBI:58278"/>
        <dbReference type="ChEBI" id="CHEBI:58359"/>
        <dbReference type="ChEBI" id="CHEBI:58475"/>
        <dbReference type="ChEBI" id="CHEBI:58525"/>
        <dbReference type="EC" id="4.3.2.10"/>
    </reaction>
</comment>
<dbReference type="Pfam" id="PF00977">
    <property type="entry name" value="His_biosynth"/>
    <property type="match status" value="1"/>
</dbReference>
<evidence type="ECO:0000313" key="12">
    <source>
        <dbReference type="Proteomes" id="UP001281447"/>
    </source>
</evidence>
<dbReference type="Gene3D" id="3.20.20.70">
    <property type="entry name" value="Aldolase class I"/>
    <property type="match status" value="1"/>
</dbReference>
<dbReference type="NCBIfam" id="TIGR00735">
    <property type="entry name" value="hisF"/>
    <property type="match status" value="1"/>
</dbReference>
<evidence type="ECO:0000256" key="3">
    <source>
        <dbReference type="ARBA" id="ARBA00011152"/>
    </source>
</evidence>
<keyword evidence="6 9" id="KW-0456">Lyase</keyword>
<dbReference type="EMBL" id="JAWDIP010000003">
    <property type="protein sequence ID" value="MDY0395740.1"/>
    <property type="molecule type" value="Genomic_DNA"/>
</dbReference>
<dbReference type="RefSeq" id="WP_390358044.1">
    <property type="nucleotide sequence ID" value="NZ_JBHUIZ010000018.1"/>
</dbReference>
<evidence type="ECO:0000256" key="10">
    <source>
        <dbReference type="RuleBase" id="RU003657"/>
    </source>
</evidence>
<evidence type="ECO:0000256" key="6">
    <source>
        <dbReference type="ARBA" id="ARBA00023239"/>
    </source>
</evidence>
<dbReference type="EC" id="4.3.2.10" evidence="9"/>
<dbReference type="HAMAP" id="MF_01013">
    <property type="entry name" value="HisF"/>
    <property type="match status" value="1"/>
</dbReference>
<comment type="pathway">
    <text evidence="1 9">Amino-acid biosynthesis; L-histidine biosynthesis; L-histidine from 5-phospho-alpha-D-ribose 1-diphosphate: step 5/9.</text>
</comment>
<dbReference type="InterPro" id="IPR050064">
    <property type="entry name" value="IGPS_HisA/HisF"/>
</dbReference>
<dbReference type="PANTHER" id="PTHR21235:SF2">
    <property type="entry name" value="IMIDAZOLE GLYCEROL PHOSPHATE SYNTHASE HISHF"/>
    <property type="match status" value="1"/>
</dbReference>
<evidence type="ECO:0000256" key="1">
    <source>
        <dbReference type="ARBA" id="ARBA00005091"/>
    </source>
</evidence>
<evidence type="ECO:0000256" key="9">
    <source>
        <dbReference type="HAMAP-Rule" id="MF_01013"/>
    </source>
</evidence>
<evidence type="ECO:0000256" key="2">
    <source>
        <dbReference type="ARBA" id="ARBA00009667"/>
    </source>
</evidence>
<dbReference type="Proteomes" id="UP001281447">
    <property type="component" value="Unassembled WGS sequence"/>
</dbReference>
<comment type="function">
    <text evidence="7 9">IGPS catalyzes the conversion of PRFAR and glutamine to IGP, AICAR and glutamate. The HisF subunit catalyzes the cyclization activity that produces IGP and AICAR from PRFAR using the ammonia provided by the HisH subunit.</text>
</comment>
<organism evidence="11 12">
    <name type="scientific">Tigheibacillus halophilus</name>
    <dbReference type="NCBI Taxonomy" id="361280"/>
    <lineage>
        <taxon>Bacteria</taxon>
        <taxon>Bacillati</taxon>
        <taxon>Bacillota</taxon>
        <taxon>Bacilli</taxon>
        <taxon>Bacillales</taxon>
        <taxon>Bacillaceae</taxon>
        <taxon>Tigheibacillus</taxon>
    </lineage>
</organism>
<dbReference type="InterPro" id="IPR004651">
    <property type="entry name" value="HisF"/>
</dbReference>